<dbReference type="Proteomes" id="UP000008367">
    <property type="component" value="Unassembled WGS sequence"/>
</dbReference>
<comment type="caution">
    <text evidence="1">The sequence shown here is derived from an EMBL/GenBank/DDBJ whole genome shotgun (WGS) entry which is preliminary data.</text>
</comment>
<gene>
    <name evidence="1" type="ORF">VCHENC02_1357B</name>
</gene>
<dbReference type="AlphaFoldDB" id="A0A454D3A5"/>
<accession>A0A454D3A5</accession>
<evidence type="ECO:0000313" key="1">
    <source>
        <dbReference type="EMBL" id="EKM33157.1"/>
    </source>
</evidence>
<feature type="non-terminal residue" evidence="1">
    <location>
        <position position="1"/>
    </location>
</feature>
<organism evidence="1 2">
    <name type="scientific">Vibrio harveyi</name>
    <name type="common">Beneckea harveyi</name>
    <dbReference type="NCBI Taxonomy" id="669"/>
    <lineage>
        <taxon>Bacteria</taxon>
        <taxon>Pseudomonadati</taxon>
        <taxon>Pseudomonadota</taxon>
        <taxon>Gammaproteobacteria</taxon>
        <taxon>Vibrionales</taxon>
        <taxon>Vibrionaceae</taxon>
        <taxon>Vibrio</taxon>
    </lineage>
</organism>
<dbReference type="EMBL" id="AJSR01000415">
    <property type="protein sequence ID" value="EKM33157.1"/>
    <property type="molecule type" value="Genomic_DNA"/>
</dbReference>
<proteinExistence type="predicted"/>
<reference evidence="1 2" key="1">
    <citation type="submission" date="2012-10" db="EMBL/GenBank/DDBJ databases">
        <title>Genome sequence of Vibrio Cholerae HENC-02.</title>
        <authorList>
            <person name="Eppinger M."/>
            <person name="Hasan N.A."/>
            <person name="Sengamalay N."/>
            <person name="Hine E."/>
            <person name="Su Q."/>
            <person name="Daugherty S.C."/>
            <person name="Young S."/>
            <person name="Sadzewicz L."/>
            <person name="Tallon L."/>
            <person name="Cebula T.A."/>
            <person name="Ravel J."/>
            <person name="Colwell R.R."/>
        </authorList>
    </citation>
    <scope>NUCLEOTIDE SEQUENCE [LARGE SCALE GENOMIC DNA]</scope>
    <source>
        <strain evidence="1 2">HENC-02</strain>
    </source>
</reference>
<protein>
    <submittedName>
        <fullName evidence="1">Uncharacterized protein</fullName>
    </submittedName>
</protein>
<sequence length="24" mass="2904">EKKKAQHHEKRCAFNEIICHRSPN</sequence>
<name>A0A454D3A5_VIBHA</name>
<evidence type="ECO:0000313" key="2">
    <source>
        <dbReference type="Proteomes" id="UP000008367"/>
    </source>
</evidence>